<accession>A0A914HUL0</accession>
<reference evidence="2" key="1">
    <citation type="submission" date="2022-11" db="UniProtKB">
        <authorList>
            <consortium name="WormBaseParasite"/>
        </authorList>
    </citation>
    <scope>IDENTIFICATION</scope>
</reference>
<sequence>MAAMAATPIGDEVAHFHFDIFMATRDEPTNTQVFAAQDTTEAMCAVLVSYCTSMNVFAASFRGKKIIWSVRECPFDIVKFVVRLPGHRSYA</sequence>
<proteinExistence type="predicted"/>
<evidence type="ECO:0000313" key="1">
    <source>
        <dbReference type="Proteomes" id="UP000887572"/>
    </source>
</evidence>
<dbReference type="AlphaFoldDB" id="A0A914HUL0"/>
<dbReference type="Proteomes" id="UP000887572">
    <property type="component" value="Unplaced"/>
</dbReference>
<keyword evidence="1" id="KW-1185">Reference proteome</keyword>
<organism evidence="1 2">
    <name type="scientific">Globodera rostochiensis</name>
    <name type="common">Golden nematode worm</name>
    <name type="synonym">Heterodera rostochiensis</name>
    <dbReference type="NCBI Taxonomy" id="31243"/>
    <lineage>
        <taxon>Eukaryota</taxon>
        <taxon>Metazoa</taxon>
        <taxon>Ecdysozoa</taxon>
        <taxon>Nematoda</taxon>
        <taxon>Chromadorea</taxon>
        <taxon>Rhabditida</taxon>
        <taxon>Tylenchina</taxon>
        <taxon>Tylenchomorpha</taxon>
        <taxon>Tylenchoidea</taxon>
        <taxon>Heteroderidae</taxon>
        <taxon>Heteroderinae</taxon>
        <taxon>Globodera</taxon>
    </lineage>
</organism>
<evidence type="ECO:0000313" key="2">
    <source>
        <dbReference type="WBParaSite" id="Gr19_v10_g4621.t2"/>
    </source>
</evidence>
<dbReference type="WBParaSite" id="Gr19_v10_g4621.t2">
    <property type="protein sequence ID" value="Gr19_v10_g4621.t2"/>
    <property type="gene ID" value="Gr19_v10_g4621"/>
</dbReference>
<name>A0A914HUL0_GLORO</name>
<protein>
    <submittedName>
        <fullName evidence="2">Uncharacterized protein</fullName>
    </submittedName>
</protein>